<dbReference type="KEGG" id="tng:GSTEN00021090G001"/>
<dbReference type="EMBL" id="CAAE01014676">
    <property type="protein sequence ID" value="CAG02098.1"/>
    <property type="molecule type" value="Genomic_DNA"/>
</dbReference>
<feature type="non-terminal residue" evidence="1">
    <location>
        <position position="44"/>
    </location>
</feature>
<sequence>LPDLRRPSKLLATLVSVSAWVTYRCQHGGPRCQRPSWKFFFFQN</sequence>
<organism evidence="1">
    <name type="scientific">Tetraodon nigroviridis</name>
    <name type="common">Spotted green pufferfish</name>
    <name type="synonym">Chelonodon nigroviridis</name>
    <dbReference type="NCBI Taxonomy" id="99883"/>
    <lineage>
        <taxon>Eukaryota</taxon>
        <taxon>Metazoa</taxon>
        <taxon>Chordata</taxon>
        <taxon>Craniata</taxon>
        <taxon>Vertebrata</taxon>
        <taxon>Euteleostomi</taxon>
        <taxon>Actinopterygii</taxon>
        <taxon>Neopterygii</taxon>
        <taxon>Teleostei</taxon>
        <taxon>Neoteleostei</taxon>
        <taxon>Acanthomorphata</taxon>
        <taxon>Eupercaria</taxon>
        <taxon>Tetraodontiformes</taxon>
        <taxon>Tetradontoidea</taxon>
        <taxon>Tetraodontidae</taxon>
        <taxon>Tetraodon</taxon>
    </lineage>
</organism>
<proteinExistence type="predicted"/>
<evidence type="ECO:0000313" key="1">
    <source>
        <dbReference type="EMBL" id="CAG02098.1"/>
    </source>
</evidence>
<reference evidence="1" key="1">
    <citation type="journal article" date="2004" name="Nature">
        <title>Genome duplication in the teleost fish Tetraodon nigroviridis reveals the early vertebrate proto-karyotype.</title>
        <authorList>
            <person name="Jaillon O."/>
            <person name="Aury J.-M."/>
            <person name="Brunet F."/>
            <person name="Petit J.-L."/>
            <person name="Stange-Thomann N."/>
            <person name="Mauceli E."/>
            <person name="Bouneau L."/>
            <person name="Fischer C."/>
            <person name="Ozouf-Costaz C."/>
            <person name="Bernot A."/>
            <person name="Nicaud S."/>
            <person name="Jaffe D."/>
            <person name="Fisher S."/>
            <person name="Lutfalla G."/>
            <person name="Dossat C."/>
            <person name="Segurens B."/>
            <person name="Dasilva C."/>
            <person name="Salanoubat M."/>
            <person name="Levy M."/>
            <person name="Boudet N."/>
            <person name="Castellano S."/>
            <person name="Anthouard V."/>
            <person name="Jubin C."/>
            <person name="Castelli V."/>
            <person name="Katinka M."/>
            <person name="Vacherie B."/>
            <person name="Biemont C."/>
            <person name="Skalli Z."/>
            <person name="Cattolico L."/>
            <person name="Poulain J."/>
            <person name="De Berardinis V."/>
            <person name="Cruaud C."/>
            <person name="Duprat S."/>
            <person name="Brottier P."/>
            <person name="Coutanceau J.-P."/>
            <person name="Gouzy J."/>
            <person name="Parra G."/>
            <person name="Lardier G."/>
            <person name="Chapple C."/>
            <person name="McKernan K.J."/>
            <person name="McEwan P."/>
            <person name="Bosak S."/>
            <person name="Kellis M."/>
            <person name="Volff J.-N."/>
            <person name="Guigo R."/>
            <person name="Zody M.C."/>
            <person name="Mesirov J."/>
            <person name="Lindblad-Toh K."/>
            <person name="Birren B."/>
            <person name="Nusbaum C."/>
            <person name="Kahn D."/>
            <person name="Robinson-Rechavi M."/>
            <person name="Laudet V."/>
            <person name="Schachter V."/>
            <person name="Quetier F."/>
            <person name="Saurin W."/>
            <person name="Scarpelli C."/>
            <person name="Wincker P."/>
            <person name="Lander E.S."/>
            <person name="Weissenbach J."/>
            <person name="Roest Crollius H."/>
        </authorList>
    </citation>
    <scope>NUCLEOTIDE SEQUENCE [LARGE SCALE GENOMIC DNA]</scope>
</reference>
<reference evidence="1" key="2">
    <citation type="submission" date="2004-02" db="EMBL/GenBank/DDBJ databases">
        <authorList>
            <consortium name="Genoscope"/>
            <consortium name="Whitehead Institute Centre for Genome Research"/>
        </authorList>
    </citation>
    <scope>NUCLEOTIDE SEQUENCE</scope>
</reference>
<gene>
    <name evidence="1" type="ORF">GSTENG00021090001</name>
</gene>
<dbReference type="AlphaFoldDB" id="Q4SB84"/>
<name>Q4SB84_TETNG</name>
<accession>Q4SB84</accession>
<protein>
    <submittedName>
        <fullName evidence="1">(spotted green pufferfish) hypothetical protein</fullName>
    </submittedName>
</protein>
<comment type="caution">
    <text evidence="1">The sequence shown here is derived from an EMBL/GenBank/DDBJ whole genome shotgun (WGS) entry which is preliminary data.</text>
</comment>